<proteinExistence type="predicted"/>
<dbReference type="AlphaFoldDB" id="A0AAV5U4T8"/>
<dbReference type="Proteomes" id="UP001432027">
    <property type="component" value="Unassembled WGS sequence"/>
</dbReference>
<accession>A0AAV5U4T8</accession>
<protein>
    <recommendedName>
        <fullName evidence="3">G protein-coupled receptor</fullName>
    </recommendedName>
</protein>
<reference evidence="1" key="1">
    <citation type="submission" date="2023-10" db="EMBL/GenBank/DDBJ databases">
        <title>Genome assembly of Pristionchus species.</title>
        <authorList>
            <person name="Yoshida K."/>
            <person name="Sommer R.J."/>
        </authorList>
    </citation>
    <scope>NUCLEOTIDE SEQUENCE</scope>
    <source>
        <strain evidence="1">RS0144</strain>
    </source>
</reference>
<feature type="non-terminal residue" evidence="1">
    <location>
        <position position="1"/>
    </location>
</feature>
<evidence type="ECO:0000313" key="2">
    <source>
        <dbReference type="Proteomes" id="UP001432027"/>
    </source>
</evidence>
<sequence length="114" mass="12752">FPQAPTHLLHRNEHESIFARSSVHISREVRRAGAATPTYQRPFQLQHGVPAAEGFAFECHHSTVLLALCLEYCTEAAGSNQPYDGVGHLHVFLRLIHVSSLCIQRVANLRHLAH</sequence>
<gene>
    <name evidence="1" type="ORF">PENTCL1PPCAC_24025</name>
</gene>
<evidence type="ECO:0008006" key="3">
    <source>
        <dbReference type="Google" id="ProtNLM"/>
    </source>
</evidence>
<dbReference type="EMBL" id="BTSX01000005">
    <property type="protein sequence ID" value="GMT01850.1"/>
    <property type="molecule type" value="Genomic_DNA"/>
</dbReference>
<feature type="non-terminal residue" evidence="1">
    <location>
        <position position="114"/>
    </location>
</feature>
<evidence type="ECO:0000313" key="1">
    <source>
        <dbReference type="EMBL" id="GMT01850.1"/>
    </source>
</evidence>
<comment type="caution">
    <text evidence="1">The sequence shown here is derived from an EMBL/GenBank/DDBJ whole genome shotgun (WGS) entry which is preliminary data.</text>
</comment>
<name>A0AAV5U4T8_9BILA</name>
<organism evidence="1 2">
    <name type="scientific">Pristionchus entomophagus</name>
    <dbReference type="NCBI Taxonomy" id="358040"/>
    <lineage>
        <taxon>Eukaryota</taxon>
        <taxon>Metazoa</taxon>
        <taxon>Ecdysozoa</taxon>
        <taxon>Nematoda</taxon>
        <taxon>Chromadorea</taxon>
        <taxon>Rhabditida</taxon>
        <taxon>Rhabditina</taxon>
        <taxon>Diplogasteromorpha</taxon>
        <taxon>Diplogasteroidea</taxon>
        <taxon>Neodiplogasteridae</taxon>
        <taxon>Pristionchus</taxon>
    </lineage>
</organism>
<keyword evidence="2" id="KW-1185">Reference proteome</keyword>